<comment type="caution">
    <text evidence="3">The sequence shown here is derived from an EMBL/GenBank/DDBJ whole genome shotgun (WGS) entry which is preliminary data.</text>
</comment>
<dbReference type="InterPro" id="IPR057965">
    <property type="entry name" value="STEEP1_dom"/>
</dbReference>
<dbReference type="Proteomes" id="UP001590950">
    <property type="component" value="Unassembled WGS sequence"/>
</dbReference>
<name>A0ABR4A3M0_9LECA</name>
<evidence type="ECO:0000259" key="2">
    <source>
        <dbReference type="Pfam" id="PF25809"/>
    </source>
</evidence>
<gene>
    <name evidence="3" type="ORF">N7G274_006903</name>
</gene>
<keyword evidence="4" id="KW-1185">Reference proteome</keyword>
<dbReference type="EMBL" id="JBEFKJ010000021">
    <property type="protein sequence ID" value="KAL2040460.1"/>
    <property type="molecule type" value="Genomic_DNA"/>
</dbReference>
<feature type="domain" description="STEEP1" evidence="2">
    <location>
        <begin position="7"/>
        <end position="147"/>
    </location>
</feature>
<feature type="region of interest" description="Disordered" evidence="1">
    <location>
        <begin position="44"/>
        <end position="70"/>
    </location>
</feature>
<organism evidence="3 4">
    <name type="scientific">Stereocaulon virgatum</name>
    <dbReference type="NCBI Taxonomy" id="373712"/>
    <lineage>
        <taxon>Eukaryota</taxon>
        <taxon>Fungi</taxon>
        <taxon>Dikarya</taxon>
        <taxon>Ascomycota</taxon>
        <taxon>Pezizomycotina</taxon>
        <taxon>Lecanoromycetes</taxon>
        <taxon>OSLEUM clade</taxon>
        <taxon>Lecanoromycetidae</taxon>
        <taxon>Lecanorales</taxon>
        <taxon>Lecanorineae</taxon>
        <taxon>Stereocaulaceae</taxon>
        <taxon>Stereocaulon</taxon>
    </lineage>
</organism>
<dbReference type="Pfam" id="PF25809">
    <property type="entry name" value="STEEP1"/>
    <property type="match status" value="1"/>
</dbReference>
<evidence type="ECO:0000256" key="1">
    <source>
        <dbReference type="SAM" id="MobiDB-lite"/>
    </source>
</evidence>
<sequence>MSHPLPPLKTYHCLCSTLLLATPYTLSHLPRRAPPSLDRAYILPLPSLSSRPPPPATQPDAGAGHGRENEAEELLLPSLLTQNLRPARKLVIVRRDDGFEKRRVFRCGRCGVCVGYEVLGDKEGKGTDGREKVVYLLEGGMVETGEMEGGVASG</sequence>
<evidence type="ECO:0000313" key="4">
    <source>
        <dbReference type="Proteomes" id="UP001590950"/>
    </source>
</evidence>
<evidence type="ECO:0000313" key="3">
    <source>
        <dbReference type="EMBL" id="KAL2040460.1"/>
    </source>
</evidence>
<reference evidence="3 4" key="1">
    <citation type="submission" date="2024-09" db="EMBL/GenBank/DDBJ databases">
        <title>Rethinking Asexuality: The Enigmatic Case of Functional Sexual Genes in Lepraria (Stereocaulaceae).</title>
        <authorList>
            <person name="Doellman M."/>
            <person name="Sun Y."/>
            <person name="Barcenas-Pena A."/>
            <person name="Lumbsch H.T."/>
            <person name="Grewe F."/>
        </authorList>
    </citation>
    <scope>NUCLEOTIDE SEQUENCE [LARGE SCALE GENOMIC DNA]</scope>
    <source>
        <strain evidence="3 4">Mercado 3170</strain>
    </source>
</reference>
<proteinExistence type="predicted"/>
<protein>
    <recommendedName>
        <fullName evidence="2">STEEP1 domain-containing protein</fullName>
    </recommendedName>
</protein>
<accession>A0ABR4A3M0</accession>